<keyword evidence="4" id="KW-0274">FAD</keyword>
<dbReference type="EMBL" id="JBHTIW010000028">
    <property type="protein sequence ID" value="MFD0923066.1"/>
    <property type="molecule type" value="Genomic_DNA"/>
</dbReference>
<reference evidence="9" key="1">
    <citation type="journal article" date="2019" name="Int. J. Syst. Evol. Microbiol.">
        <title>The Global Catalogue of Microorganisms (GCM) 10K type strain sequencing project: providing services to taxonomists for standard genome sequencing and annotation.</title>
        <authorList>
            <consortium name="The Broad Institute Genomics Platform"/>
            <consortium name="The Broad Institute Genome Sequencing Center for Infectious Disease"/>
            <person name="Wu L."/>
            <person name="Ma J."/>
        </authorList>
    </citation>
    <scope>NUCLEOTIDE SEQUENCE [LARGE SCALE GENOMIC DNA]</scope>
    <source>
        <strain evidence="9">CCUG 56401</strain>
    </source>
</reference>
<evidence type="ECO:0000256" key="4">
    <source>
        <dbReference type="ARBA" id="ARBA00022827"/>
    </source>
</evidence>
<dbReference type="InterPro" id="IPR009100">
    <property type="entry name" value="AcylCoA_DH/oxidase_NM_dom_sf"/>
</dbReference>
<organism evidence="8 9">
    <name type="scientific">Saccharopolyspora rosea</name>
    <dbReference type="NCBI Taxonomy" id="524884"/>
    <lineage>
        <taxon>Bacteria</taxon>
        <taxon>Bacillati</taxon>
        <taxon>Actinomycetota</taxon>
        <taxon>Actinomycetes</taxon>
        <taxon>Pseudonocardiales</taxon>
        <taxon>Pseudonocardiaceae</taxon>
        <taxon>Saccharopolyspora</taxon>
    </lineage>
</organism>
<dbReference type="EC" id="1.-.-.-" evidence="8"/>
<gene>
    <name evidence="8" type="ORF">ACFQ16_25250</name>
</gene>
<dbReference type="PANTHER" id="PTHR43884:SF20">
    <property type="entry name" value="ACYL-COA DEHYDROGENASE FADE28"/>
    <property type="match status" value="1"/>
</dbReference>
<name>A0ABW3G2F0_9PSEU</name>
<proteinExistence type="inferred from homology"/>
<dbReference type="CDD" id="cd00567">
    <property type="entry name" value="ACAD"/>
    <property type="match status" value="1"/>
</dbReference>
<dbReference type="InterPro" id="IPR009075">
    <property type="entry name" value="AcylCo_DH/oxidase_C"/>
</dbReference>
<dbReference type="InterPro" id="IPR046373">
    <property type="entry name" value="Acyl-CoA_Oxase/DH_mid-dom_sf"/>
</dbReference>
<dbReference type="RefSeq" id="WP_317630408.1">
    <property type="nucleotide sequence ID" value="NZ_BAABLT010000021.1"/>
</dbReference>
<feature type="domain" description="Acyl-CoA dehydrogenase/oxidase C-terminal" evidence="6">
    <location>
        <begin position="228"/>
        <end position="353"/>
    </location>
</feature>
<evidence type="ECO:0000259" key="6">
    <source>
        <dbReference type="Pfam" id="PF00441"/>
    </source>
</evidence>
<dbReference type="Pfam" id="PF02771">
    <property type="entry name" value="Acyl-CoA_dh_N"/>
    <property type="match status" value="1"/>
</dbReference>
<comment type="caution">
    <text evidence="8">The sequence shown here is derived from an EMBL/GenBank/DDBJ whole genome shotgun (WGS) entry which is preliminary data.</text>
</comment>
<dbReference type="InterPro" id="IPR013786">
    <property type="entry name" value="AcylCoA_DH/ox_N"/>
</dbReference>
<keyword evidence="5 8" id="KW-0560">Oxidoreductase</keyword>
<dbReference type="PANTHER" id="PTHR43884">
    <property type="entry name" value="ACYL-COA DEHYDROGENASE"/>
    <property type="match status" value="1"/>
</dbReference>
<evidence type="ECO:0000259" key="7">
    <source>
        <dbReference type="Pfam" id="PF02771"/>
    </source>
</evidence>
<dbReference type="GO" id="GO:0016491">
    <property type="term" value="F:oxidoreductase activity"/>
    <property type="evidence" value="ECO:0007669"/>
    <property type="project" value="UniProtKB-KW"/>
</dbReference>
<feature type="domain" description="Acyl-CoA dehydrogenase/oxidase N-terminal" evidence="7">
    <location>
        <begin position="6"/>
        <end position="118"/>
    </location>
</feature>
<protein>
    <submittedName>
        <fullName evidence="8">Acyl-CoA dehydrogenase family protein</fullName>
        <ecNumber evidence="8">1.-.-.-</ecNumber>
    </submittedName>
</protein>
<evidence type="ECO:0000313" key="9">
    <source>
        <dbReference type="Proteomes" id="UP001597018"/>
    </source>
</evidence>
<comment type="cofactor">
    <cofactor evidence="1">
        <name>FAD</name>
        <dbReference type="ChEBI" id="CHEBI:57692"/>
    </cofactor>
</comment>
<dbReference type="InterPro" id="IPR036250">
    <property type="entry name" value="AcylCo_DH-like_C"/>
</dbReference>
<evidence type="ECO:0000256" key="3">
    <source>
        <dbReference type="ARBA" id="ARBA00022630"/>
    </source>
</evidence>
<dbReference type="SUPFAM" id="SSF56645">
    <property type="entry name" value="Acyl-CoA dehydrogenase NM domain-like"/>
    <property type="match status" value="1"/>
</dbReference>
<comment type="similarity">
    <text evidence="2">Belongs to the acyl-CoA dehydrogenase family.</text>
</comment>
<dbReference type="Pfam" id="PF00441">
    <property type="entry name" value="Acyl-CoA_dh_1"/>
    <property type="match status" value="1"/>
</dbReference>
<evidence type="ECO:0000256" key="2">
    <source>
        <dbReference type="ARBA" id="ARBA00009347"/>
    </source>
</evidence>
<keyword evidence="3" id="KW-0285">Flavoprotein</keyword>
<dbReference type="Proteomes" id="UP001597018">
    <property type="component" value="Unassembled WGS sequence"/>
</dbReference>
<sequence length="368" mass="39565">MRFAFSEEQEELRSTVRRLLDRHGGPHIPPHDRPAPGWDRAVWEQLAGQVGAHGLAIPEHCGGHGFSLLETLIVVEELGRLLVPGPFLGSVVLAAEALLASGDEDACARLLPGIASGERIACLAWADPESPWRVDVSATKARRDGDRWLLDGRKAYVLDAADADVVLVVADADEGPTLFEASEPAVSAPVGMDLTRSLGEVRLDATPAIPVGRVGGAPEVLRRVRDVAAAAVAAEQIGAAERWLWQIVEYCKLRHQFGRPIGSFQALKHRLADCYVAVESARSLSYAASWAVATGDANAPTWAAMAKSHCCEAYSQVAAEGVQLHGGIGITWEHEAHLHLKRAHAAHHLFGSPSRHRARLPLDDAEFG</sequence>
<dbReference type="SUPFAM" id="SSF47203">
    <property type="entry name" value="Acyl-CoA dehydrogenase C-terminal domain-like"/>
    <property type="match status" value="1"/>
</dbReference>
<keyword evidence="9" id="KW-1185">Reference proteome</keyword>
<evidence type="ECO:0000256" key="5">
    <source>
        <dbReference type="ARBA" id="ARBA00023002"/>
    </source>
</evidence>
<dbReference type="Gene3D" id="1.20.140.10">
    <property type="entry name" value="Butyryl-CoA Dehydrogenase, subunit A, domain 3"/>
    <property type="match status" value="1"/>
</dbReference>
<evidence type="ECO:0000256" key="1">
    <source>
        <dbReference type="ARBA" id="ARBA00001974"/>
    </source>
</evidence>
<evidence type="ECO:0000313" key="8">
    <source>
        <dbReference type="EMBL" id="MFD0923066.1"/>
    </source>
</evidence>
<accession>A0ABW3G2F0</accession>
<dbReference type="Gene3D" id="2.40.110.10">
    <property type="entry name" value="Butyryl-CoA Dehydrogenase, subunit A, domain 2"/>
    <property type="match status" value="1"/>
</dbReference>
<dbReference type="Gene3D" id="1.10.540.10">
    <property type="entry name" value="Acyl-CoA dehydrogenase/oxidase, N-terminal domain"/>
    <property type="match status" value="1"/>
</dbReference>
<dbReference type="InterPro" id="IPR037069">
    <property type="entry name" value="AcylCoA_DH/ox_N_sf"/>
</dbReference>